<proteinExistence type="predicted"/>
<evidence type="ECO:0000313" key="2">
    <source>
        <dbReference type="Proteomes" id="UP001419268"/>
    </source>
</evidence>
<sequence length="215" mass="24692">MHNKIASATTTYDAADIQDADAKQLKSTLKYEGFTVSGDHNEIMINLKQIMDNWLEFSVSLRFINYHSLSLNHSSLPLETLLWVFSSNCAFTTVSGISSFDPKMQRNRRGGESELPMFHWCFFTPAKLSSEDMALASSSATTPNEIQLVEPNKLKHNFKYDGRVESWKHGKDLTSLKQIMDLLDMIRKLFHPCKIQYWLRKWSLENALTYSSLAQ</sequence>
<dbReference type="Proteomes" id="UP001419268">
    <property type="component" value="Unassembled WGS sequence"/>
</dbReference>
<comment type="caution">
    <text evidence="1">The sequence shown here is derived from an EMBL/GenBank/DDBJ whole genome shotgun (WGS) entry which is preliminary data.</text>
</comment>
<dbReference type="EMBL" id="JBBNAG010000006">
    <property type="protein sequence ID" value="KAK9126861.1"/>
    <property type="molecule type" value="Genomic_DNA"/>
</dbReference>
<protein>
    <submittedName>
        <fullName evidence="1">Uncharacterized protein</fullName>
    </submittedName>
</protein>
<name>A0AAP0J3G2_9MAGN</name>
<evidence type="ECO:0000313" key="1">
    <source>
        <dbReference type="EMBL" id="KAK9126861.1"/>
    </source>
</evidence>
<accession>A0AAP0J3G2</accession>
<gene>
    <name evidence="1" type="ORF">Scep_015707</name>
</gene>
<organism evidence="1 2">
    <name type="scientific">Stephania cephalantha</name>
    <dbReference type="NCBI Taxonomy" id="152367"/>
    <lineage>
        <taxon>Eukaryota</taxon>
        <taxon>Viridiplantae</taxon>
        <taxon>Streptophyta</taxon>
        <taxon>Embryophyta</taxon>
        <taxon>Tracheophyta</taxon>
        <taxon>Spermatophyta</taxon>
        <taxon>Magnoliopsida</taxon>
        <taxon>Ranunculales</taxon>
        <taxon>Menispermaceae</taxon>
        <taxon>Menispermoideae</taxon>
        <taxon>Cissampelideae</taxon>
        <taxon>Stephania</taxon>
    </lineage>
</organism>
<dbReference type="AlphaFoldDB" id="A0AAP0J3G2"/>
<reference evidence="1 2" key="1">
    <citation type="submission" date="2024-01" db="EMBL/GenBank/DDBJ databases">
        <title>Genome assemblies of Stephania.</title>
        <authorList>
            <person name="Yang L."/>
        </authorList>
    </citation>
    <scope>NUCLEOTIDE SEQUENCE [LARGE SCALE GENOMIC DNA]</scope>
    <source>
        <strain evidence="1">JXDWG</strain>
        <tissue evidence="1">Leaf</tissue>
    </source>
</reference>
<keyword evidence="2" id="KW-1185">Reference proteome</keyword>